<dbReference type="Gene3D" id="3.30.160.240">
    <property type="entry name" value="Rv1738"/>
    <property type="match status" value="1"/>
</dbReference>
<feature type="region of interest" description="Disordered" evidence="1">
    <location>
        <begin position="30"/>
        <end position="54"/>
    </location>
</feature>
<accession>A0ABV8FNI8</accession>
<reference evidence="3" key="1">
    <citation type="journal article" date="2019" name="Int. J. Syst. Evol. Microbiol.">
        <title>The Global Catalogue of Microorganisms (GCM) 10K type strain sequencing project: providing services to taxonomists for standard genome sequencing and annotation.</title>
        <authorList>
            <consortium name="The Broad Institute Genomics Platform"/>
            <consortium name="The Broad Institute Genome Sequencing Center for Infectious Disease"/>
            <person name="Wu L."/>
            <person name="Ma J."/>
        </authorList>
    </citation>
    <scope>NUCLEOTIDE SEQUENCE [LARGE SCALE GENOMIC DNA]</scope>
    <source>
        <strain evidence="3">TBRC 1826</strain>
    </source>
</reference>
<organism evidence="2 3">
    <name type="scientific">Nocardiopsis sediminis</name>
    <dbReference type="NCBI Taxonomy" id="1778267"/>
    <lineage>
        <taxon>Bacteria</taxon>
        <taxon>Bacillati</taxon>
        <taxon>Actinomycetota</taxon>
        <taxon>Actinomycetes</taxon>
        <taxon>Streptosporangiales</taxon>
        <taxon>Nocardiopsidaceae</taxon>
        <taxon>Nocardiopsis</taxon>
    </lineage>
</organism>
<dbReference type="Proteomes" id="UP001595847">
    <property type="component" value="Unassembled WGS sequence"/>
</dbReference>
<dbReference type="EMBL" id="JBHSBH010000008">
    <property type="protein sequence ID" value="MFC3996893.1"/>
    <property type="molecule type" value="Genomic_DNA"/>
</dbReference>
<dbReference type="SUPFAM" id="SSF143212">
    <property type="entry name" value="Rv2632c-like"/>
    <property type="match status" value="1"/>
</dbReference>
<dbReference type="InterPro" id="IPR038070">
    <property type="entry name" value="Rv2632c-like_sf"/>
</dbReference>
<keyword evidence="3" id="KW-1185">Reference proteome</keyword>
<comment type="caution">
    <text evidence="2">The sequence shown here is derived from an EMBL/GenBank/DDBJ whole genome shotgun (WGS) entry which is preliminary data.</text>
</comment>
<evidence type="ECO:0000313" key="3">
    <source>
        <dbReference type="Proteomes" id="UP001595847"/>
    </source>
</evidence>
<dbReference type="InterPro" id="IPR015057">
    <property type="entry name" value="Rv2632c-like"/>
</dbReference>
<evidence type="ECO:0000313" key="2">
    <source>
        <dbReference type="EMBL" id="MFC3996893.1"/>
    </source>
</evidence>
<sequence length="91" mass="9936">MHTTKRWNVDILVSEETEGDRSRTMAEVGLDADDGTSLRGHGMAQKNPIDSDVPEIGDELAVSRALADLARQLRLAASEDISDNTSTPWMP</sequence>
<gene>
    <name evidence="2" type="ORF">ACFOVU_13265</name>
</gene>
<dbReference type="RefSeq" id="WP_378533353.1">
    <property type="nucleotide sequence ID" value="NZ_JBHSBH010000008.1"/>
</dbReference>
<proteinExistence type="predicted"/>
<protein>
    <submittedName>
        <fullName evidence="2">DUF1876 domain-containing protein</fullName>
    </submittedName>
</protein>
<dbReference type="Pfam" id="PF08962">
    <property type="entry name" value="Rv2632c-like"/>
    <property type="match status" value="1"/>
</dbReference>
<name>A0ABV8FNI8_9ACTN</name>
<evidence type="ECO:0000256" key="1">
    <source>
        <dbReference type="SAM" id="MobiDB-lite"/>
    </source>
</evidence>